<reference evidence="2" key="2">
    <citation type="submission" date="2018-07" db="EMBL/GenBank/DDBJ databases">
        <authorList>
            <person name="Quirk P.G."/>
            <person name="Krulwich T.A."/>
        </authorList>
    </citation>
    <scope>NUCLEOTIDE SEQUENCE</scope>
    <source>
        <strain evidence="2">Anand</strain>
    </source>
</reference>
<dbReference type="SUPFAM" id="SSF47954">
    <property type="entry name" value="Cyclin-like"/>
    <property type="match status" value="1"/>
</dbReference>
<dbReference type="EMBL" id="UIVT01000002">
    <property type="protein sequence ID" value="SVP91895.1"/>
    <property type="molecule type" value="Genomic_DNA"/>
</dbReference>
<proteinExistence type="predicted"/>
<dbReference type="InterPro" id="IPR036915">
    <property type="entry name" value="Cyclin-like_sf"/>
</dbReference>
<sequence>MLVNSKKISEMSDSKFEELITLVRYSALNASELSSNVAISFLSNMLKDSKVYGPPNYEVTNEEERRFIDLYGEERMSEDHGDTSSVSPKSRKFSRVSSIRARITRIMSLFRLSRKNSRMDSKAILEPESVSKREKFYISYADLMVPSTLEYDPKRLDIPIYDFRRSSLSFSESIEIKIATNDNTSEVPEPKPYPLLLESNTLFRQKHPWLHPTLSFTKLCKIKYNFMLLPNLIQHVDPSTSAIAWTLFERLVLNGIITKFNRKLFSSVCYIIAYKFNQDFEYEVINEILTIFKREKNVDGKSIFYNEMKIFALLDFSLKLKYTYIQTHINHYLDFNKTSFFELYDTPESTYTMLELD</sequence>
<name>Q4UDP0_THEAN</name>
<keyword evidence="4" id="KW-1185">Reference proteome</keyword>
<gene>
    <name evidence="1" type="ORF">TA11790</name>
    <name evidence="2" type="ORF">TAT_000198700</name>
    <name evidence="3" type="ORF">TAV_000199000</name>
</gene>
<dbReference type="GO" id="GO:0051726">
    <property type="term" value="P:regulation of cell cycle"/>
    <property type="evidence" value="ECO:0007669"/>
    <property type="project" value="InterPro"/>
</dbReference>
<organism evidence="1 4">
    <name type="scientific">Theileria annulata</name>
    <dbReference type="NCBI Taxonomy" id="5874"/>
    <lineage>
        <taxon>Eukaryota</taxon>
        <taxon>Sar</taxon>
        <taxon>Alveolata</taxon>
        <taxon>Apicomplexa</taxon>
        <taxon>Aconoidasida</taxon>
        <taxon>Piroplasmida</taxon>
        <taxon>Theileriidae</taxon>
        <taxon>Theileria</taxon>
    </lineage>
</organism>
<dbReference type="KEGG" id="tan:TA11790"/>
<dbReference type="VEuPathDB" id="PiroplasmaDB:TA11790"/>
<dbReference type="OMA" id="PWLHPTL"/>
<dbReference type="PANTHER" id="PTHR22896:SF0">
    <property type="entry name" value="CYCLIN N-TERMINAL DOMAIN-CONTAINING PROTEIN"/>
    <property type="match status" value="1"/>
</dbReference>
<dbReference type="InterPro" id="IPR012388">
    <property type="entry name" value="CABLES1/2"/>
</dbReference>
<dbReference type="AlphaFoldDB" id="Q4UDP0"/>
<dbReference type="InParanoid" id="Q4UDP0"/>
<dbReference type="OrthoDB" id="5353095at2759"/>
<evidence type="ECO:0000313" key="3">
    <source>
        <dbReference type="EMBL" id="SVP92168.1"/>
    </source>
</evidence>
<reference evidence="1 4" key="1">
    <citation type="journal article" date="2005" name="Science">
        <title>Genome of the host-cell transforming parasite Theileria annulata compared with T. parva.</title>
        <authorList>
            <person name="Pain A."/>
            <person name="Renauld H."/>
            <person name="Berriman M."/>
            <person name="Murphy L."/>
            <person name="Yeats C.A."/>
            <person name="Weir W."/>
            <person name="Kerhornou A."/>
            <person name="Aslett M."/>
            <person name="Bishop R."/>
            <person name="Bouchier C."/>
            <person name="Cochet M."/>
            <person name="Coulson R.M.R."/>
            <person name="Cronin A."/>
            <person name="de Villiers E.P."/>
            <person name="Fraser A."/>
            <person name="Fosker N."/>
            <person name="Gardner M."/>
            <person name="Goble A."/>
            <person name="Griffiths-Jones S."/>
            <person name="Harris D.E."/>
            <person name="Katzer F."/>
            <person name="Larke N."/>
            <person name="Lord A."/>
            <person name="Maser P."/>
            <person name="McKellar S."/>
            <person name="Mooney P."/>
            <person name="Morton F."/>
            <person name="Nene V."/>
            <person name="O'Neil S."/>
            <person name="Price C."/>
            <person name="Quail M.A."/>
            <person name="Rabbinowitsch E."/>
            <person name="Rawlings N.D."/>
            <person name="Rutter S."/>
            <person name="Saunders D."/>
            <person name="Seeger K."/>
            <person name="Shah T."/>
            <person name="Squares R."/>
            <person name="Squares S."/>
            <person name="Tivey A."/>
            <person name="Walker A.R."/>
            <person name="Woodward J."/>
            <person name="Dobbelaere D.A.E."/>
            <person name="Langsley G."/>
            <person name="Rajandream M.A."/>
            <person name="McKeever D."/>
            <person name="Shiels B."/>
            <person name="Tait A."/>
            <person name="Barrell B.G."/>
            <person name="Hall N."/>
        </authorList>
    </citation>
    <scope>NUCLEOTIDE SEQUENCE [LARGE SCALE GENOMIC DNA]</scope>
    <source>
        <strain evidence="4">Ankara</strain>
        <strain evidence="1">Ankara isolate clone C9</strain>
    </source>
</reference>
<dbReference type="Proteomes" id="UP000001950">
    <property type="component" value="Chromosome 2"/>
</dbReference>
<dbReference type="EMBL" id="CR940348">
    <property type="protein sequence ID" value="CAI74799.1"/>
    <property type="molecule type" value="Genomic_DNA"/>
</dbReference>
<evidence type="ECO:0000313" key="4">
    <source>
        <dbReference type="Proteomes" id="UP000001950"/>
    </source>
</evidence>
<dbReference type="GeneID" id="3862425"/>
<evidence type="ECO:0000313" key="2">
    <source>
        <dbReference type="EMBL" id="SVP91895.1"/>
    </source>
</evidence>
<dbReference type="eggNOG" id="KOG4164">
    <property type="taxonomic scope" value="Eukaryota"/>
</dbReference>
<accession>Q4UDP0</accession>
<protein>
    <submittedName>
        <fullName evidence="1">Cyclin-like protein, putative</fullName>
    </submittedName>
</protein>
<evidence type="ECO:0000313" key="1">
    <source>
        <dbReference type="EMBL" id="CAI74799.1"/>
    </source>
</evidence>
<dbReference type="PANTHER" id="PTHR22896">
    <property type="entry name" value="CDK5 AND ABL1 ENZYME SUBSTRATE 1"/>
    <property type="match status" value="1"/>
</dbReference>
<dbReference type="STRING" id="5874.Q4UDP0"/>
<dbReference type="RefSeq" id="XP_952531.1">
    <property type="nucleotide sequence ID" value="XM_947438.1"/>
</dbReference>
<dbReference type="EMBL" id="UIVS01000002">
    <property type="protein sequence ID" value="SVP92168.1"/>
    <property type="molecule type" value="Genomic_DNA"/>
</dbReference>